<organism evidence="2 3">
    <name type="scientific">Dreissena polymorpha</name>
    <name type="common">Zebra mussel</name>
    <name type="synonym">Mytilus polymorpha</name>
    <dbReference type="NCBI Taxonomy" id="45954"/>
    <lineage>
        <taxon>Eukaryota</taxon>
        <taxon>Metazoa</taxon>
        <taxon>Spiralia</taxon>
        <taxon>Lophotrochozoa</taxon>
        <taxon>Mollusca</taxon>
        <taxon>Bivalvia</taxon>
        <taxon>Autobranchia</taxon>
        <taxon>Heteroconchia</taxon>
        <taxon>Euheterodonta</taxon>
        <taxon>Imparidentia</taxon>
        <taxon>Neoheterodontei</taxon>
        <taxon>Myida</taxon>
        <taxon>Dreissenoidea</taxon>
        <taxon>Dreissenidae</taxon>
        <taxon>Dreissena</taxon>
    </lineage>
</organism>
<keyword evidence="1" id="KW-0472">Membrane</keyword>
<dbReference type="EMBL" id="JAIWYP010000016">
    <property type="protein sequence ID" value="KAH3696470.1"/>
    <property type="molecule type" value="Genomic_DNA"/>
</dbReference>
<dbReference type="Proteomes" id="UP000828390">
    <property type="component" value="Unassembled WGS sequence"/>
</dbReference>
<feature type="transmembrane region" description="Helical" evidence="1">
    <location>
        <begin position="53"/>
        <end position="77"/>
    </location>
</feature>
<comment type="caution">
    <text evidence="2">The sequence shown here is derived from an EMBL/GenBank/DDBJ whole genome shotgun (WGS) entry which is preliminary data.</text>
</comment>
<keyword evidence="1" id="KW-0812">Transmembrane</keyword>
<gene>
    <name evidence="2" type="ORF">DPMN_083935</name>
</gene>
<evidence type="ECO:0000256" key="1">
    <source>
        <dbReference type="SAM" id="Phobius"/>
    </source>
</evidence>
<dbReference type="AlphaFoldDB" id="A0A9D3YA85"/>
<reference evidence="2" key="2">
    <citation type="submission" date="2020-11" db="EMBL/GenBank/DDBJ databases">
        <authorList>
            <person name="McCartney M.A."/>
            <person name="Auch B."/>
            <person name="Kono T."/>
            <person name="Mallez S."/>
            <person name="Becker A."/>
            <person name="Gohl D.M."/>
            <person name="Silverstein K.A.T."/>
            <person name="Koren S."/>
            <person name="Bechman K.B."/>
            <person name="Herman A."/>
            <person name="Abrahante J.E."/>
            <person name="Garbe J."/>
        </authorList>
    </citation>
    <scope>NUCLEOTIDE SEQUENCE</scope>
    <source>
        <strain evidence="2">Duluth1</strain>
        <tissue evidence="2">Whole animal</tissue>
    </source>
</reference>
<proteinExistence type="predicted"/>
<name>A0A9D3YA85_DREPO</name>
<reference evidence="2" key="1">
    <citation type="journal article" date="2019" name="bioRxiv">
        <title>The Genome of the Zebra Mussel, Dreissena polymorpha: A Resource for Invasive Species Research.</title>
        <authorList>
            <person name="McCartney M.A."/>
            <person name="Auch B."/>
            <person name="Kono T."/>
            <person name="Mallez S."/>
            <person name="Zhang Y."/>
            <person name="Obille A."/>
            <person name="Becker A."/>
            <person name="Abrahante J.E."/>
            <person name="Garbe J."/>
            <person name="Badalamenti J.P."/>
            <person name="Herman A."/>
            <person name="Mangelson H."/>
            <person name="Liachko I."/>
            <person name="Sullivan S."/>
            <person name="Sone E.D."/>
            <person name="Koren S."/>
            <person name="Silverstein K.A.T."/>
            <person name="Beckman K.B."/>
            <person name="Gohl D.M."/>
        </authorList>
    </citation>
    <scope>NUCLEOTIDE SEQUENCE</scope>
    <source>
        <strain evidence="2">Duluth1</strain>
        <tissue evidence="2">Whole animal</tissue>
    </source>
</reference>
<evidence type="ECO:0000313" key="3">
    <source>
        <dbReference type="Proteomes" id="UP000828390"/>
    </source>
</evidence>
<sequence>MLTRDLRGISSYGENDVPNTTIIFKDFNNSSASGGNFSTEAGTDIVRRDDLGAMMYVVVVICVYSFGMGAFIVGHIYRKSARKRLDGQISDFFTPAHEAKLERLKRLERVYRTSLSAPDEQVRRQSLYKYMYERKRSSNAEIRVSHRTVFEKQTDVRKVAGLEMTTYVNGETGPVNLEIDVDGLDENSDLTPVNEERINEDDSFIY</sequence>
<keyword evidence="3" id="KW-1185">Reference proteome</keyword>
<protein>
    <submittedName>
        <fullName evidence="2">Uncharacterized protein</fullName>
    </submittedName>
</protein>
<evidence type="ECO:0000313" key="2">
    <source>
        <dbReference type="EMBL" id="KAH3696470.1"/>
    </source>
</evidence>
<keyword evidence="1" id="KW-1133">Transmembrane helix</keyword>
<accession>A0A9D3YA85</accession>